<dbReference type="AlphaFoldDB" id="A0A6P8E2M8"/>
<dbReference type="RefSeq" id="XP_031401780.1">
    <property type="nucleotide sequence ID" value="XM_031545920.1"/>
</dbReference>
<dbReference type="RefSeq" id="XP_031401779.1">
    <property type="nucleotide sequence ID" value="XM_031545919.1"/>
</dbReference>
<dbReference type="GO" id="GO:0033063">
    <property type="term" value="C:Rad51B-Rad51C-Rad51D-XRCC2 complex"/>
    <property type="evidence" value="ECO:0007669"/>
    <property type="project" value="InterPro"/>
</dbReference>
<dbReference type="GO" id="GO:0000724">
    <property type="term" value="P:double-strand break repair via homologous recombination"/>
    <property type="evidence" value="ECO:0007669"/>
    <property type="project" value="InterPro"/>
</dbReference>
<evidence type="ECO:0000259" key="1">
    <source>
        <dbReference type="PROSITE" id="PS50162"/>
    </source>
</evidence>
<dbReference type="InterPro" id="IPR020588">
    <property type="entry name" value="RecA_ATP-bd"/>
</dbReference>
<evidence type="ECO:0000313" key="5">
    <source>
        <dbReference type="RefSeq" id="XP_031401780.1"/>
    </source>
</evidence>
<dbReference type="CDD" id="cd19490">
    <property type="entry name" value="XRCC2"/>
    <property type="match status" value="1"/>
</dbReference>
<keyword evidence="2" id="KW-1185">Reference proteome</keyword>
<dbReference type="GO" id="GO:0003677">
    <property type="term" value="F:DNA binding"/>
    <property type="evidence" value="ECO:0007669"/>
    <property type="project" value="InterPro"/>
</dbReference>
<evidence type="ECO:0000313" key="6">
    <source>
        <dbReference type="RefSeq" id="XP_031401781.1"/>
    </source>
</evidence>
<dbReference type="GeneID" id="116211497"/>
<reference evidence="2" key="1">
    <citation type="journal article" date="2020" name="Plant Biotechnol. J.">
        <title>The pomegranate (Punica granatum L.) draft genome dissects genetic divergence between soft- and hard-seeded cultivars.</title>
        <authorList>
            <person name="Luo X."/>
            <person name="Li H."/>
            <person name="Wu Z."/>
            <person name="Yao W."/>
            <person name="Zhao P."/>
            <person name="Cao D."/>
            <person name="Yu H."/>
            <person name="Li K."/>
            <person name="Poudel K."/>
            <person name="Zhao D."/>
            <person name="Zhang F."/>
            <person name="Xia X."/>
            <person name="Chen L."/>
            <person name="Wang Q."/>
            <person name="Jing D."/>
            <person name="Cao S."/>
        </authorList>
    </citation>
    <scope>NUCLEOTIDE SEQUENCE [LARGE SCALE GENOMIC DNA]</scope>
</reference>
<dbReference type="GO" id="GO:0005524">
    <property type="term" value="F:ATP binding"/>
    <property type="evidence" value="ECO:0007669"/>
    <property type="project" value="InterPro"/>
</dbReference>
<evidence type="ECO:0000313" key="2">
    <source>
        <dbReference type="Proteomes" id="UP000515151"/>
    </source>
</evidence>
<sequence length="354" mass="40527">MEEKGVKGWIDGDESAREMLGRVLSERPVIVLPPPLHRIPVRAGNVVEISGPSPSAKTLLLIQAAVRCILPREWKGVHYGGLGQLVLYIDLDCRFEPARLLQVLRCRILEANGRQIDGGRDNVNGCDEELLSVCMRRFLYIRCYHSFEFLATLKTLHHRLEKERPSHGERVQLLLIDNIGAFHWVDRASMASPLELRNRKSPSLQSVWEVVVQDLRKLLLVHPMLVIASKATILGNTVNEGERHFRGRFSVDMSTDTRSGKKEFQIQKFREYMPSVWQAIVTHRIVVQTSEEHPATASHRQDQPVLHLLEWLLPALSIMDKFIVKDAGNFHLQRHCSYPHQKVIRRHSCAIHSV</sequence>
<organism evidence="2 5">
    <name type="scientific">Punica granatum</name>
    <name type="common">Pomegranate</name>
    <dbReference type="NCBI Taxonomy" id="22663"/>
    <lineage>
        <taxon>Eukaryota</taxon>
        <taxon>Viridiplantae</taxon>
        <taxon>Streptophyta</taxon>
        <taxon>Embryophyta</taxon>
        <taxon>Tracheophyta</taxon>
        <taxon>Spermatophyta</taxon>
        <taxon>Magnoliopsida</taxon>
        <taxon>eudicotyledons</taxon>
        <taxon>Gunneridae</taxon>
        <taxon>Pentapetalae</taxon>
        <taxon>rosids</taxon>
        <taxon>malvids</taxon>
        <taxon>Myrtales</taxon>
        <taxon>Lythraceae</taxon>
        <taxon>Punica</taxon>
    </lineage>
</organism>
<dbReference type="RefSeq" id="XP_031401781.1">
    <property type="nucleotide sequence ID" value="XM_031545921.1"/>
</dbReference>
<dbReference type="PANTHER" id="PTHR46644:SF2">
    <property type="entry name" value="DNA REPAIR PROTEIN XRCC2"/>
    <property type="match status" value="1"/>
</dbReference>
<dbReference type="PANTHER" id="PTHR46644">
    <property type="entry name" value="DNA REPAIR PROTEIN XRCC2"/>
    <property type="match status" value="1"/>
</dbReference>
<name>A0A6P8E2M8_PUNGR</name>
<dbReference type="GO" id="GO:0140664">
    <property type="term" value="F:ATP-dependent DNA damage sensor activity"/>
    <property type="evidence" value="ECO:0007669"/>
    <property type="project" value="InterPro"/>
</dbReference>
<evidence type="ECO:0000313" key="3">
    <source>
        <dbReference type="RefSeq" id="XP_031401778.1"/>
    </source>
</evidence>
<feature type="domain" description="RecA family profile 1" evidence="1">
    <location>
        <begin position="5"/>
        <end position="238"/>
    </location>
</feature>
<gene>
    <name evidence="3 4 5 6" type="primary">LOC116211497</name>
</gene>
<dbReference type="Proteomes" id="UP000515151">
    <property type="component" value="Chromosome 6"/>
</dbReference>
<accession>A0A6P8E2M8</accession>
<proteinExistence type="predicted"/>
<dbReference type="Gene3D" id="3.40.50.300">
    <property type="entry name" value="P-loop containing nucleotide triphosphate hydrolases"/>
    <property type="match status" value="1"/>
</dbReference>
<dbReference type="RefSeq" id="XP_031401778.1">
    <property type="nucleotide sequence ID" value="XM_031545918.1"/>
</dbReference>
<reference evidence="3 4" key="2">
    <citation type="submission" date="2025-04" db="UniProtKB">
        <authorList>
            <consortium name="RefSeq"/>
        </authorList>
    </citation>
    <scope>IDENTIFICATION</scope>
    <source>
        <tissue evidence="3 4">Leaf</tissue>
    </source>
</reference>
<dbReference type="InterPro" id="IPR027417">
    <property type="entry name" value="P-loop_NTPase"/>
</dbReference>
<dbReference type="InterPro" id="IPR030547">
    <property type="entry name" value="XRCC2"/>
</dbReference>
<protein>
    <submittedName>
        <fullName evidence="3 4">DNA repair protein XRCC2 homolog isoform X1</fullName>
    </submittedName>
</protein>
<dbReference type="SUPFAM" id="SSF52540">
    <property type="entry name" value="P-loop containing nucleoside triphosphate hydrolases"/>
    <property type="match status" value="1"/>
</dbReference>
<dbReference type="OrthoDB" id="420422at2759"/>
<dbReference type="PROSITE" id="PS50162">
    <property type="entry name" value="RECA_2"/>
    <property type="match status" value="1"/>
</dbReference>
<evidence type="ECO:0000313" key="4">
    <source>
        <dbReference type="RefSeq" id="XP_031401779.1"/>
    </source>
</evidence>
<dbReference type="GO" id="GO:0005657">
    <property type="term" value="C:replication fork"/>
    <property type="evidence" value="ECO:0007669"/>
    <property type="project" value="InterPro"/>
</dbReference>